<name>A0A507QQG5_MONPU</name>
<feature type="transmembrane region" description="Helical" evidence="1">
    <location>
        <begin position="286"/>
        <end position="309"/>
    </location>
</feature>
<feature type="transmembrane region" description="Helical" evidence="1">
    <location>
        <begin position="170"/>
        <end position="191"/>
    </location>
</feature>
<comment type="caution">
    <text evidence="2">The sequence shown here is derived from an EMBL/GenBank/DDBJ whole genome shotgun (WGS) entry which is preliminary data.</text>
</comment>
<dbReference type="PANTHER" id="PTHR42058:SF1">
    <property type="entry name" value="G-PROTEIN COUPLED RECEPTORS FAMILY 2 PROFILE 2 DOMAIN-CONTAINING PROTEIN"/>
    <property type="match status" value="1"/>
</dbReference>
<organism evidence="2 3">
    <name type="scientific">Monascus purpureus</name>
    <name type="common">Red mold</name>
    <name type="synonym">Monascus anka</name>
    <dbReference type="NCBI Taxonomy" id="5098"/>
    <lineage>
        <taxon>Eukaryota</taxon>
        <taxon>Fungi</taxon>
        <taxon>Dikarya</taxon>
        <taxon>Ascomycota</taxon>
        <taxon>Pezizomycotina</taxon>
        <taxon>Eurotiomycetes</taxon>
        <taxon>Eurotiomycetidae</taxon>
        <taxon>Eurotiales</taxon>
        <taxon>Aspergillaceae</taxon>
        <taxon>Monascus</taxon>
    </lineage>
</organism>
<accession>A0A507QQG5</accession>
<feature type="transmembrane region" description="Helical" evidence="1">
    <location>
        <begin position="65"/>
        <end position="87"/>
    </location>
</feature>
<dbReference type="EMBL" id="VIFY01000152">
    <property type="protein sequence ID" value="TQB69455.1"/>
    <property type="molecule type" value="Genomic_DNA"/>
</dbReference>
<dbReference type="OrthoDB" id="26203at2759"/>
<feature type="transmembrane region" description="Helical" evidence="1">
    <location>
        <begin position="352"/>
        <end position="372"/>
    </location>
</feature>
<keyword evidence="1" id="KW-1133">Transmembrane helix</keyword>
<dbReference type="Proteomes" id="UP000319663">
    <property type="component" value="Unassembled WGS sequence"/>
</dbReference>
<feature type="transmembrane region" description="Helical" evidence="1">
    <location>
        <begin position="96"/>
        <end position="116"/>
    </location>
</feature>
<evidence type="ECO:0000313" key="3">
    <source>
        <dbReference type="Proteomes" id="UP000319663"/>
    </source>
</evidence>
<evidence type="ECO:0000256" key="1">
    <source>
        <dbReference type="SAM" id="Phobius"/>
    </source>
</evidence>
<feature type="transmembrane region" description="Helical" evidence="1">
    <location>
        <begin position="221"/>
        <end position="248"/>
    </location>
</feature>
<dbReference type="PANTHER" id="PTHR42058">
    <property type="entry name" value="G_PROTEIN_RECEP_F2_4 DOMAIN-CONTAINING PROTEIN"/>
    <property type="match status" value="1"/>
</dbReference>
<dbReference type="STRING" id="5098.A0A507QQG5"/>
<evidence type="ECO:0000313" key="2">
    <source>
        <dbReference type="EMBL" id="TQB69455.1"/>
    </source>
</evidence>
<keyword evidence="1" id="KW-0812">Transmembrane</keyword>
<sequence length="480" mass="53221">MADQTLNGLCPVPFLQESLFPSTGGFVDGRYCATVTTLNGTIFCCLPCPAETWVYGDNVVRHSRVANWLGLAMLPLCVFILVTYAVLPIKWTNRTWFGICAALSCCCIQVAFIIPLGTKPEECHNEITPNDMYSDVGCAFSGSLVAFGGCCLVVWAFIRTVAFHLQVCWEIRVGAILNCVAIICGLALIAADTAVMLRLTGVSYRFGQTCHINARGSSHDYWIPLIVVSTISLAIQLITVAYCIYVYIKSLYENSSSVLPSQTATTRTVSARHAYRRIREVLQLQWRGIGLSFVMVAHVILLSVVFMTYNAAFANGLTPSKEAEHWILCLATTKGDKEQCLPQAKNLGPGEGAFMAALCLLSLVSFWCAVFLMRLSMFHGWVDFFKHRFNSRHEFVSGDAISTQSPYEMIEKSVLRSEVRSPSPARMGEAVNRGIGDRYPERRTGYSRPFMSFSTPHSPSSPYDRDWDPQATFAPSYRLG</sequence>
<dbReference type="InterPro" id="IPR053247">
    <property type="entry name" value="GPCR_GPR1/git3-like"/>
</dbReference>
<keyword evidence="3" id="KW-1185">Reference proteome</keyword>
<reference evidence="2 3" key="1">
    <citation type="submission" date="2019-06" db="EMBL/GenBank/DDBJ databases">
        <title>Wine fermentation using esterase from Monascus purpureus.</title>
        <authorList>
            <person name="Geng C."/>
            <person name="Zhang Y."/>
        </authorList>
    </citation>
    <scope>NUCLEOTIDE SEQUENCE [LARGE SCALE GENOMIC DNA]</scope>
    <source>
        <strain evidence="2">HQ1</strain>
    </source>
</reference>
<dbReference type="AlphaFoldDB" id="A0A507QQG5"/>
<evidence type="ECO:0008006" key="4">
    <source>
        <dbReference type="Google" id="ProtNLM"/>
    </source>
</evidence>
<gene>
    <name evidence="2" type="ORF">MPDQ_001858</name>
</gene>
<feature type="transmembrane region" description="Helical" evidence="1">
    <location>
        <begin position="136"/>
        <end position="158"/>
    </location>
</feature>
<proteinExistence type="predicted"/>
<protein>
    <recommendedName>
        <fullName evidence="4">G-protein coupled receptors family 2 profile 2 domain-containing protein</fullName>
    </recommendedName>
</protein>
<keyword evidence="1" id="KW-0472">Membrane</keyword>